<feature type="domain" description="Peptidase M24" evidence="1">
    <location>
        <begin position="201"/>
        <end position="385"/>
    </location>
</feature>
<protein>
    <submittedName>
        <fullName evidence="3">Uncharacterized protein</fullName>
    </submittedName>
</protein>
<organism evidence="3 4">
    <name type="scientific">Desulfitobacterium hafniense (strain Y51)</name>
    <dbReference type="NCBI Taxonomy" id="138119"/>
    <lineage>
        <taxon>Bacteria</taxon>
        <taxon>Bacillati</taxon>
        <taxon>Bacillota</taxon>
        <taxon>Clostridia</taxon>
        <taxon>Eubacteriales</taxon>
        <taxon>Desulfitobacteriaceae</taxon>
        <taxon>Desulfitobacterium</taxon>
    </lineage>
</organism>
<dbReference type="HOGENOM" id="CLU_054520_0_0_9"/>
<reference evidence="3 4" key="1">
    <citation type="journal article" date="2006" name="J. Bacteriol.">
        <title>Complete genome sequence of the dehalorespiring bacterium Desulfitobacterium hafniense Y51 and comparison with Dehalococcoides ethenogenes 195.</title>
        <authorList>
            <person name="Nonaka H."/>
            <person name="Keresztes G."/>
            <person name="Shinoda Y."/>
            <person name="Ikenaga Y."/>
            <person name="Abe M."/>
            <person name="Naito K."/>
            <person name="Inatomi K."/>
            <person name="Furukawa K."/>
            <person name="Inui M."/>
            <person name="Yukawa H."/>
        </authorList>
    </citation>
    <scope>NUCLEOTIDE SEQUENCE [LARGE SCALE GENOMIC DNA]</scope>
    <source>
        <strain evidence="3 4">Y51</strain>
    </source>
</reference>
<dbReference type="Gene3D" id="3.90.230.10">
    <property type="entry name" value="Creatinase/methionine aminopeptidase superfamily"/>
    <property type="match status" value="1"/>
</dbReference>
<dbReference type="PANTHER" id="PTHR46112">
    <property type="entry name" value="AMINOPEPTIDASE"/>
    <property type="match status" value="1"/>
</dbReference>
<dbReference type="InterPro" id="IPR029149">
    <property type="entry name" value="Creatin/AminoP/Spt16_N"/>
</dbReference>
<dbReference type="InterPro" id="IPR036005">
    <property type="entry name" value="Creatinase/aminopeptidase-like"/>
</dbReference>
<keyword evidence="4" id="KW-1185">Reference proteome</keyword>
<dbReference type="InterPro" id="IPR000994">
    <property type="entry name" value="Pept_M24"/>
</dbReference>
<dbReference type="EMBL" id="AP008230">
    <property type="protein sequence ID" value="BAE86561.1"/>
    <property type="molecule type" value="Genomic_DNA"/>
</dbReference>
<dbReference type="Proteomes" id="UP000001946">
    <property type="component" value="Chromosome"/>
</dbReference>
<name>Q24N31_DESHY</name>
<proteinExistence type="predicted"/>
<dbReference type="PANTHER" id="PTHR46112:SF2">
    <property type="entry name" value="XAA-PRO AMINOPEPTIDASE P-RELATED"/>
    <property type="match status" value="1"/>
</dbReference>
<dbReference type="STRING" id="138119.DSY4772"/>
<dbReference type="InterPro" id="IPR000587">
    <property type="entry name" value="Creatinase_N"/>
</dbReference>
<dbReference type="eggNOG" id="COG0006">
    <property type="taxonomic scope" value="Bacteria"/>
</dbReference>
<dbReference type="SUPFAM" id="SSF53092">
    <property type="entry name" value="Creatinase/prolidase N-terminal domain"/>
    <property type="match status" value="1"/>
</dbReference>
<feature type="domain" description="Creatinase N-terminal" evidence="2">
    <location>
        <begin position="123"/>
        <end position="190"/>
    </location>
</feature>
<dbReference type="KEGG" id="dsy:DSY4772"/>
<evidence type="ECO:0000259" key="1">
    <source>
        <dbReference type="Pfam" id="PF00557"/>
    </source>
</evidence>
<dbReference type="Gene3D" id="3.40.350.10">
    <property type="entry name" value="Creatinase/prolidase N-terminal domain"/>
    <property type="match status" value="1"/>
</dbReference>
<evidence type="ECO:0000313" key="4">
    <source>
        <dbReference type="Proteomes" id="UP000001946"/>
    </source>
</evidence>
<gene>
    <name evidence="3" type="ordered locus">DSY4772</name>
</gene>
<sequence length="417" mass="46933">MNGKVHSFAAKAIKRLRGGNTMAEVFHERLKSPIPTKELERRSRELLAVMKKENIDCILTQNLTQYMGGCNRWLTDTTAENNYPQSSFLTKDGDIGYIACSGPPLDLYPPSHLLRIGKPWAAAPYFSVFNFTNDWEGRLFVKWAKENNPKRIGITGLSMIQWNYYKYIAEKLPDAEILDVSSLFDEIRAIKSEDEIKFLGKSAAVQDKVMGYIPALAQPGVREYEVRSKIMQLVTDFGGEEMVVIIGSAPRGEKFDLMPGFFQNRELQQGDELYIRLQCSGPGGMFTTLGRMFSVGCEPSDAMQKSWQEAIASQRKIAGMLHPGMNPQVIFAAYNAYLAEKGYKQETGLFAYGQGYDHIERPSIQPGETMKFAQDMCLAVNTSLVSAERTIYCADSFLLKANGPQKLHKTPFIIFRT</sequence>
<dbReference type="SUPFAM" id="SSF55920">
    <property type="entry name" value="Creatinase/aminopeptidase"/>
    <property type="match status" value="1"/>
</dbReference>
<dbReference type="Pfam" id="PF00557">
    <property type="entry name" value="Peptidase_M24"/>
    <property type="match status" value="1"/>
</dbReference>
<accession>Q24N31</accession>
<evidence type="ECO:0000259" key="2">
    <source>
        <dbReference type="Pfam" id="PF01321"/>
    </source>
</evidence>
<evidence type="ECO:0000313" key="3">
    <source>
        <dbReference type="EMBL" id="BAE86561.1"/>
    </source>
</evidence>
<dbReference type="Pfam" id="PF01321">
    <property type="entry name" value="Creatinase_N"/>
    <property type="match status" value="1"/>
</dbReference>
<dbReference type="CDD" id="cd01066">
    <property type="entry name" value="APP_MetAP"/>
    <property type="match status" value="1"/>
</dbReference>
<dbReference type="AlphaFoldDB" id="Q24N31"/>
<dbReference type="InterPro" id="IPR050659">
    <property type="entry name" value="Peptidase_M24B"/>
</dbReference>